<keyword evidence="1" id="KW-0472">Membrane</keyword>
<name>A0A0F9GL82_9ZZZZ</name>
<accession>A0A0F9GL82</accession>
<gene>
    <name evidence="2" type="ORF">LCGC14_1812160</name>
</gene>
<dbReference type="AlphaFoldDB" id="A0A0F9GL82"/>
<evidence type="ECO:0000256" key="1">
    <source>
        <dbReference type="SAM" id="Phobius"/>
    </source>
</evidence>
<feature type="transmembrane region" description="Helical" evidence="1">
    <location>
        <begin position="663"/>
        <end position="683"/>
    </location>
</feature>
<protein>
    <submittedName>
        <fullName evidence="2">Uncharacterized protein</fullName>
    </submittedName>
</protein>
<evidence type="ECO:0000313" key="2">
    <source>
        <dbReference type="EMBL" id="KKL99664.1"/>
    </source>
</evidence>
<reference evidence="2" key="1">
    <citation type="journal article" date="2015" name="Nature">
        <title>Complex archaea that bridge the gap between prokaryotes and eukaryotes.</title>
        <authorList>
            <person name="Spang A."/>
            <person name="Saw J.H."/>
            <person name="Jorgensen S.L."/>
            <person name="Zaremba-Niedzwiedzka K."/>
            <person name="Martijn J."/>
            <person name="Lind A.E."/>
            <person name="van Eijk R."/>
            <person name="Schleper C."/>
            <person name="Guy L."/>
            <person name="Ettema T.J."/>
        </authorList>
    </citation>
    <scope>NUCLEOTIDE SEQUENCE</scope>
</reference>
<sequence>MSEKTINERICEAYDKGRKDGKVSERENAAYLRGLNEGMASARMEEIRGRRRESRLLEVFEEDVGPDDSLGGFYWILQDPYDLEGYSEISVTDVDIALNISVLDTNNTFTAKDITELFQPFLYDNDDTDHTADPDGLFARVIYGYDPAIGRNAFCVQYLYYWQEVWLDGFWSDQLIHNDDYELVQVYLNFSYTGGPVAYRFVFDNHDEYTNSTTEWRDSMEYAIYEWDVVETGILNKTVQNSQELQPLLGSEYIANYEYKNLTAYTTHFSACYGGVASLILTIETYNHQFAIGNTGGDILGQYYIDPYNDTIIYTNYALLNWSFTQGVHDVEGFTVPDYAPFAYDVLKVFEVPYVHSNYDNLMKKAASFQGSIEAEGGFIKVERNVEITLDIPLKTSIDLPDALTPNDNLTSLLGTIVDLSAAILTIDYYFNISADYEIFFTEHHFETIFDNQIVVDFSNPIVQFISNELKFGETSKFSLDLLGGTVSIDTALTPQVLGEILNCNITIHIDEILKWAFPSSRFLIDLFFQDLYFKINPIVSGSMEGVVELGDSIDNLNWDSATKNFNIDLLIPDLSYGNSLSLELSDFKYNMNFQVDWFFGYDTGWGISWLFGTGDEYTLTTWPDLFWELASIEGTISLKTWNAGDSIWGFQETVGSDGTPTIYSYPIFFLGLISLICVISIISKIRH</sequence>
<keyword evidence="1" id="KW-0812">Transmembrane</keyword>
<dbReference type="EMBL" id="LAZR01017620">
    <property type="protein sequence ID" value="KKL99664.1"/>
    <property type="molecule type" value="Genomic_DNA"/>
</dbReference>
<proteinExistence type="predicted"/>
<organism evidence="2">
    <name type="scientific">marine sediment metagenome</name>
    <dbReference type="NCBI Taxonomy" id="412755"/>
    <lineage>
        <taxon>unclassified sequences</taxon>
        <taxon>metagenomes</taxon>
        <taxon>ecological metagenomes</taxon>
    </lineage>
</organism>
<keyword evidence="1" id="KW-1133">Transmembrane helix</keyword>
<comment type="caution">
    <text evidence="2">The sequence shown here is derived from an EMBL/GenBank/DDBJ whole genome shotgun (WGS) entry which is preliminary data.</text>
</comment>